<keyword evidence="10" id="KW-1071">Ligand-gated ion channel</keyword>
<name>A0A8J4TLK3_9TREM</name>
<evidence type="ECO:0000256" key="15">
    <source>
        <dbReference type="SAM" id="Phobius"/>
    </source>
</evidence>
<dbReference type="OrthoDB" id="9997229at2759"/>
<dbReference type="Pfam" id="PF00060">
    <property type="entry name" value="Lig_chan"/>
    <property type="match status" value="1"/>
</dbReference>
<keyword evidence="11" id="KW-0407">Ion channel</keyword>
<evidence type="ECO:0000256" key="6">
    <source>
        <dbReference type="ARBA" id="ARBA00023065"/>
    </source>
</evidence>
<dbReference type="Gene3D" id="3.40.190.10">
    <property type="entry name" value="Periplasmic binding protein-like II"/>
    <property type="match status" value="3"/>
</dbReference>
<evidence type="ECO:0000256" key="5">
    <source>
        <dbReference type="ARBA" id="ARBA00022989"/>
    </source>
</evidence>
<dbReference type="AlphaFoldDB" id="A0A8J4TLK3"/>
<feature type="domain" description="Ionotropic glutamate receptor C-terminal" evidence="16">
    <location>
        <begin position="165"/>
        <end position="432"/>
    </location>
</feature>
<feature type="transmembrane region" description="Helical" evidence="15">
    <location>
        <begin position="421"/>
        <end position="441"/>
    </location>
</feature>
<evidence type="ECO:0000256" key="2">
    <source>
        <dbReference type="ARBA" id="ARBA00022448"/>
    </source>
</evidence>
<evidence type="ECO:0000256" key="13">
    <source>
        <dbReference type="PIRSR" id="PIRSR601508-2"/>
    </source>
</evidence>
<keyword evidence="9" id="KW-0325">Glycoprotein</keyword>
<comment type="caution">
    <text evidence="17">The sequence shown here is derived from an EMBL/GenBank/DDBJ whole genome shotgun (WGS) entry which is preliminary data.</text>
</comment>
<proteinExistence type="predicted"/>
<protein>
    <submittedName>
        <fullName evidence="17">Putative ATP synthase F0 A subunit</fullName>
    </submittedName>
</protein>
<evidence type="ECO:0000256" key="7">
    <source>
        <dbReference type="ARBA" id="ARBA00023136"/>
    </source>
</evidence>
<dbReference type="PANTHER" id="PTHR18966">
    <property type="entry name" value="IONOTROPIC GLUTAMATE RECEPTOR"/>
    <property type="match status" value="1"/>
</dbReference>
<evidence type="ECO:0000256" key="1">
    <source>
        <dbReference type="ARBA" id="ARBA00004651"/>
    </source>
</evidence>
<feature type="binding site" evidence="12">
    <location>
        <position position="338"/>
    </location>
    <ligand>
        <name>L-glutamate</name>
        <dbReference type="ChEBI" id="CHEBI:29985"/>
    </ligand>
</feature>
<reference evidence="17" key="1">
    <citation type="submission" date="2019-05" db="EMBL/GenBank/DDBJ databases">
        <title>Annotation for the trematode Paragonimus heterotremus.</title>
        <authorList>
            <person name="Choi Y.-J."/>
        </authorList>
    </citation>
    <scope>NUCLEOTIDE SEQUENCE</scope>
    <source>
        <strain evidence="17">LC</strain>
    </source>
</reference>
<keyword evidence="8" id="KW-0675">Receptor</keyword>
<evidence type="ECO:0000256" key="8">
    <source>
        <dbReference type="ARBA" id="ARBA00023170"/>
    </source>
</evidence>
<dbReference type="InterPro" id="IPR015683">
    <property type="entry name" value="Ionotropic_Glu_rcpt"/>
</dbReference>
<dbReference type="Proteomes" id="UP000748531">
    <property type="component" value="Unassembled WGS sequence"/>
</dbReference>
<feature type="binding site" evidence="12">
    <location>
        <position position="123"/>
    </location>
    <ligand>
        <name>L-glutamate</name>
        <dbReference type="ChEBI" id="CHEBI:29985"/>
    </ligand>
</feature>
<feature type="binding site" evidence="12">
    <location>
        <position position="289"/>
    </location>
    <ligand>
        <name>L-glutamate</name>
        <dbReference type="ChEBI" id="CHEBI:29985"/>
    </ligand>
</feature>
<evidence type="ECO:0000256" key="12">
    <source>
        <dbReference type="PIRSR" id="PIRSR601508-1"/>
    </source>
</evidence>
<accession>A0A8J4TLK3</accession>
<feature type="binding site" evidence="12">
    <location>
        <position position="128"/>
    </location>
    <ligand>
        <name>L-glutamate</name>
        <dbReference type="ChEBI" id="CHEBI:29985"/>
    </ligand>
</feature>
<keyword evidence="3" id="KW-1003">Cell membrane</keyword>
<evidence type="ECO:0000256" key="9">
    <source>
        <dbReference type="ARBA" id="ARBA00023180"/>
    </source>
</evidence>
<evidence type="ECO:0000259" key="16">
    <source>
        <dbReference type="Pfam" id="PF00060"/>
    </source>
</evidence>
<feature type="disulfide bond" evidence="14">
    <location>
        <begin position="350"/>
        <end position="406"/>
    </location>
</feature>
<evidence type="ECO:0000256" key="3">
    <source>
        <dbReference type="ARBA" id="ARBA00022475"/>
    </source>
</evidence>
<dbReference type="PRINTS" id="PR00177">
    <property type="entry name" value="NMDARECEPTOR"/>
</dbReference>
<evidence type="ECO:0000256" key="11">
    <source>
        <dbReference type="ARBA" id="ARBA00023303"/>
    </source>
</evidence>
<keyword evidence="4 15" id="KW-0812">Transmembrane</keyword>
<dbReference type="InterPro" id="IPR001320">
    <property type="entry name" value="Iontro_rcpt_C"/>
</dbReference>
<keyword evidence="18" id="KW-1185">Reference proteome</keyword>
<dbReference type="InterPro" id="IPR001508">
    <property type="entry name" value="Iono_Glu_rcpt_met"/>
</dbReference>
<feature type="site" description="Crucial to convey clamshell closure to channel opening" evidence="13">
    <location>
        <position position="268"/>
    </location>
</feature>
<feature type="binding site" evidence="12">
    <location>
        <position position="121"/>
    </location>
    <ligand>
        <name>L-glutamate</name>
        <dbReference type="ChEBI" id="CHEBI:29985"/>
    </ligand>
</feature>
<dbReference type="EMBL" id="LUCH01000825">
    <property type="protein sequence ID" value="KAF5404236.1"/>
    <property type="molecule type" value="Genomic_DNA"/>
</dbReference>
<organism evidence="17 18">
    <name type="scientific">Paragonimus heterotremus</name>
    <dbReference type="NCBI Taxonomy" id="100268"/>
    <lineage>
        <taxon>Eukaryota</taxon>
        <taxon>Metazoa</taxon>
        <taxon>Spiralia</taxon>
        <taxon>Lophotrochozoa</taxon>
        <taxon>Platyhelminthes</taxon>
        <taxon>Trematoda</taxon>
        <taxon>Digenea</taxon>
        <taxon>Plagiorchiida</taxon>
        <taxon>Troglotremata</taxon>
        <taxon>Troglotrematidae</taxon>
        <taxon>Paragonimus</taxon>
    </lineage>
</organism>
<sequence length="516" mass="58329">MNVAVIRQIPLSYLITPTEIDVDSHKDIDIDLVSINATDYPESPFVNDAVVTSDGKLTNPTGMIIDVVELLAERFHFKINLCTQSTLHILALFLVEYSTLLSSTSYTHIHAWQYIDMAAGPISFNEPRSKVIHQLGPFMYLSTALAGAKSSSDNSMFKMFRPFHFSTWIAVTFTVLLGGSLLFILNRYSPFCAYNLQLPGASPDEILFTQNLWSALSGFLQQGCDIYPLAFSGRALLVVFWFTTVALHATWQADMTAFMTRKWIPLPITSLHELAYSQTYQPFAIAGSSIITDFATAKENPVMQELYHKLLRNQRLVETTADAISLLLDDPTMIFLHDKHVLEYFFNRNCNAIQMFPVHFGQTPSGFAVAPGREFEQPFTDYLIHLYETGSIDRLFKKWWFASEVCSTSEAHYQPMALKDLMGAFIILTVALAVSLLVLSVEFVHFSCLRQFALRRKHRRVADNTANCDEPAERRRSAMMLNVLPEATANSLRYAGRKRASRVYNASVIDLQFANQ</sequence>
<feature type="transmembrane region" description="Helical" evidence="15">
    <location>
        <begin position="226"/>
        <end position="251"/>
    </location>
</feature>
<keyword evidence="5 15" id="KW-1133">Transmembrane helix</keyword>
<evidence type="ECO:0000256" key="10">
    <source>
        <dbReference type="ARBA" id="ARBA00023286"/>
    </source>
</evidence>
<dbReference type="SUPFAM" id="SSF53850">
    <property type="entry name" value="Periplasmic binding protein-like II"/>
    <property type="match status" value="1"/>
</dbReference>
<evidence type="ECO:0000256" key="4">
    <source>
        <dbReference type="ARBA" id="ARBA00022692"/>
    </source>
</evidence>
<keyword evidence="14" id="KW-1015">Disulfide bond</keyword>
<keyword evidence="6" id="KW-0406">Ion transport</keyword>
<dbReference type="GO" id="GO:0038023">
    <property type="term" value="F:signaling receptor activity"/>
    <property type="evidence" value="ECO:0007669"/>
    <property type="project" value="InterPro"/>
</dbReference>
<gene>
    <name evidence="17" type="ORF">PHET_01178</name>
</gene>
<evidence type="ECO:0000313" key="18">
    <source>
        <dbReference type="Proteomes" id="UP000748531"/>
    </source>
</evidence>
<keyword evidence="2" id="KW-0813">Transport</keyword>
<keyword evidence="7 15" id="KW-0472">Membrane</keyword>
<comment type="subcellular location">
    <subcellularLocation>
        <location evidence="1">Cell membrane</location>
        <topology evidence="1">Multi-pass membrane protein</topology>
    </subcellularLocation>
</comment>
<dbReference type="GO" id="GO:0015276">
    <property type="term" value="F:ligand-gated monoatomic ion channel activity"/>
    <property type="evidence" value="ECO:0007669"/>
    <property type="project" value="InterPro"/>
</dbReference>
<dbReference type="GO" id="GO:0005886">
    <property type="term" value="C:plasma membrane"/>
    <property type="evidence" value="ECO:0007669"/>
    <property type="project" value="UniProtKB-SubCell"/>
</dbReference>
<feature type="transmembrane region" description="Helical" evidence="15">
    <location>
        <begin position="165"/>
        <end position="185"/>
    </location>
</feature>
<evidence type="ECO:0000256" key="14">
    <source>
        <dbReference type="PIRSR" id="PIRSR601508-3"/>
    </source>
</evidence>
<evidence type="ECO:0000313" key="17">
    <source>
        <dbReference type="EMBL" id="KAF5404236.1"/>
    </source>
</evidence>